<dbReference type="InParanoid" id="A0LJS3"/>
<name>A0LJS3_SYNFM</name>
<dbReference type="HOGENOM" id="CLU_2132295_0_0_7"/>
<dbReference type="AlphaFoldDB" id="A0LJS3"/>
<keyword evidence="3" id="KW-1185">Reference proteome</keyword>
<protein>
    <submittedName>
        <fullName evidence="2">Uncharacterized protein</fullName>
    </submittedName>
</protein>
<sequence>MVALREKSGQPTAGGNSRLTVTERSRRFASRKESAVKTLVFGFVLHYLWKRCIALRQSRSRRNQARDPALSLSFRTPLVTFILNGCTGHAPEPALLHEPSFVIPCEEVPGFVL</sequence>
<evidence type="ECO:0000313" key="2">
    <source>
        <dbReference type="EMBL" id="ABK17675.1"/>
    </source>
</evidence>
<accession>A0LJS3</accession>
<dbReference type="Proteomes" id="UP000001784">
    <property type="component" value="Chromosome"/>
</dbReference>
<proteinExistence type="predicted"/>
<dbReference type="KEGG" id="sfu:Sfum_1992"/>
<organism evidence="2 3">
    <name type="scientific">Syntrophobacter fumaroxidans (strain DSM 10017 / MPOB)</name>
    <dbReference type="NCBI Taxonomy" id="335543"/>
    <lineage>
        <taxon>Bacteria</taxon>
        <taxon>Pseudomonadati</taxon>
        <taxon>Thermodesulfobacteriota</taxon>
        <taxon>Syntrophobacteria</taxon>
        <taxon>Syntrophobacterales</taxon>
        <taxon>Syntrophobacteraceae</taxon>
        <taxon>Syntrophobacter</taxon>
    </lineage>
</organism>
<dbReference type="EMBL" id="CP000478">
    <property type="protein sequence ID" value="ABK17675.1"/>
    <property type="molecule type" value="Genomic_DNA"/>
</dbReference>
<evidence type="ECO:0000313" key="3">
    <source>
        <dbReference type="Proteomes" id="UP000001784"/>
    </source>
</evidence>
<feature type="compositionally biased region" description="Polar residues" evidence="1">
    <location>
        <begin position="9"/>
        <end position="20"/>
    </location>
</feature>
<feature type="region of interest" description="Disordered" evidence="1">
    <location>
        <begin position="1"/>
        <end position="24"/>
    </location>
</feature>
<gene>
    <name evidence="2" type="ordered locus">Sfum_1992</name>
</gene>
<evidence type="ECO:0000256" key="1">
    <source>
        <dbReference type="SAM" id="MobiDB-lite"/>
    </source>
</evidence>
<reference evidence="2 3" key="1">
    <citation type="submission" date="2006-10" db="EMBL/GenBank/DDBJ databases">
        <title>Complete sequence of Syntrophobacter fumaroxidans MPOB.</title>
        <authorList>
            <consortium name="US DOE Joint Genome Institute"/>
            <person name="Copeland A."/>
            <person name="Lucas S."/>
            <person name="Lapidus A."/>
            <person name="Barry K."/>
            <person name="Detter J.C."/>
            <person name="Glavina del Rio T."/>
            <person name="Hammon N."/>
            <person name="Israni S."/>
            <person name="Pitluck S."/>
            <person name="Goltsman E.G."/>
            <person name="Martinez M."/>
            <person name="Schmutz J."/>
            <person name="Larimer F."/>
            <person name="Land M."/>
            <person name="Hauser L."/>
            <person name="Kyrpides N."/>
            <person name="Kim E."/>
            <person name="Boone D.R."/>
            <person name="Brockman F."/>
            <person name="Culley D."/>
            <person name="Ferry J."/>
            <person name="Gunsalus R."/>
            <person name="McInerney M.J."/>
            <person name="Morrison M."/>
            <person name="Plugge C."/>
            <person name="Rohlin L."/>
            <person name="Scholten J."/>
            <person name="Sieber J."/>
            <person name="Stams A.J.M."/>
            <person name="Worm P."/>
            <person name="Henstra A.M."/>
            <person name="Richardson P."/>
        </authorList>
    </citation>
    <scope>NUCLEOTIDE SEQUENCE [LARGE SCALE GENOMIC DNA]</scope>
    <source>
        <strain evidence="3">DSM 10017 / MPOB</strain>
    </source>
</reference>